<dbReference type="SUPFAM" id="SSF53850">
    <property type="entry name" value="Periplasmic binding protein-like II"/>
    <property type="match status" value="1"/>
</dbReference>
<dbReference type="InterPro" id="IPR005119">
    <property type="entry name" value="LysR_subst-bd"/>
</dbReference>
<evidence type="ECO:0000259" key="5">
    <source>
        <dbReference type="PROSITE" id="PS50931"/>
    </source>
</evidence>
<dbReference type="PANTHER" id="PTHR30537">
    <property type="entry name" value="HTH-TYPE TRANSCRIPTIONAL REGULATOR"/>
    <property type="match status" value="1"/>
</dbReference>
<keyword evidence="4" id="KW-0804">Transcription</keyword>
<evidence type="ECO:0000256" key="1">
    <source>
        <dbReference type="ARBA" id="ARBA00009437"/>
    </source>
</evidence>
<evidence type="ECO:0000256" key="2">
    <source>
        <dbReference type="ARBA" id="ARBA00023015"/>
    </source>
</evidence>
<evidence type="ECO:0000313" key="7">
    <source>
        <dbReference type="Proteomes" id="UP001177080"/>
    </source>
</evidence>
<organism evidence="6 7">
    <name type="scientific">Shinella curvata</name>
    <dbReference type="NCBI Taxonomy" id="1817964"/>
    <lineage>
        <taxon>Bacteria</taxon>
        <taxon>Pseudomonadati</taxon>
        <taxon>Pseudomonadota</taxon>
        <taxon>Alphaproteobacteria</taxon>
        <taxon>Hyphomicrobiales</taxon>
        <taxon>Rhizobiaceae</taxon>
        <taxon>Shinella</taxon>
    </lineage>
</organism>
<dbReference type="PANTHER" id="PTHR30537:SF74">
    <property type="entry name" value="HTH-TYPE TRANSCRIPTIONAL REGULATOR TRPI"/>
    <property type="match status" value="1"/>
</dbReference>
<evidence type="ECO:0000256" key="3">
    <source>
        <dbReference type="ARBA" id="ARBA00023125"/>
    </source>
</evidence>
<dbReference type="SUPFAM" id="SSF46785">
    <property type="entry name" value="Winged helix' DNA-binding domain"/>
    <property type="match status" value="1"/>
</dbReference>
<sequence length="311" mass="34861">MKPGSEMSLRKSLPSPTALFMFEAAAKNLSFTKAGTEFNVTQSAVSRMIKRLEVHLGTELFNRNPTGLELTSDGAELFKAVSSGFRTIEAGLEDLRSRQGNARRVTISLSSAFAMHWFVPRVDRFQERFPDIDLRFQLVKGEPLGPFDDVDLAIRYNHPPNTEQHSWKLAEEVIVPVCSVLYREQHGSLDDFARGHVCAKQSGQMRIPWPVFLDKTNAIDLNIDRYLTFSDYALVVQAALKGRALALGWLHVVGSELLEEGLVRAGPQCLKTGYDYNVVATKARPLRDVSSQVKDWIVGEMTDMMEQVSAR</sequence>
<reference evidence="6" key="1">
    <citation type="submission" date="2022-04" db="EMBL/GenBank/DDBJ databases">
        <title>Shinella lacus sp. nov., a novel member of the genus Shinella from water.</title>
        <authorList>
            <person name="Deng Y."/>
        </authorList>
    </citation>
    <scope>NUCLEOTIDE SEQUENCE</scope>
    <source>
        <strain evidence="6">JCM 31239</strain>
    </source>
</reference>
<proteinExistence type="inferred from homology"/>
<protein>
    <submittedName>
        <fullName evidence="6">LysR substrate-binding domain-containing protein</fullName>
    </submittedName>
</protein>
<evidence type="ECO:0000256" key="4">
    <source>
        <dbReference type="ARBA" id="ARBA00023163"/>
    </source>
</evidence>
<dbReference type="InterPro" id="IPR058163">
    <property type="entry name" value="LysR-type_TF_proteobact-type"/>
</dbReference>
<keyword evidence="2" id="KW-0805">Transcription regulation</keyword>
<dbReference type="EMBL" id="WHSC02000002">
    <property type="protein sequence ID" value="MDO6120955.1"/>
    <property type="molecule type" value="Genomic_DNA"/>
</dbReference>
<comment type="similarity">
    <text evidence="1">Belongs to the LysR transcriptional regulatory family.</text>
</comment>
<dbReference type="Proteomes" id="UP001177080">
    <property type="component" value="Unassembled WGS sequence"/>
</dbReference>
<dbReference type="InterPro" id="IPR036388">
    <property type="entry name" value="WH-like_DNA-bd_sf"/>
</dbReference>
<dbReference type="InterPro" id="IPR036390">
    <property type="entry name" value="WH_DNA-bd_sf"/>
</dbReference>
<name>A0ABT8XB40_9HYPH</name>
<comment type="caution">
    <text evidence="6">The sequence shown here is derived from an EMBL/GenBank/DDBJ whole genome shotgun (WGS) entry which is preliminary data.</text>
</comment>
<dbReference type="RefSeq" id="WP_244761616.1">
    <property type="nucleotide sequence ID" value="NZ_JALJCJ010000004.1"/>
</dbReference>
<dbReference type="Pfam" id="PF00126">
    <property type="entry name" value="HTH_1"/>
    <property type="match status" value="1"/>
</dbReference>
<dbReference type="Pfam" id="PF03466">
    <property type="entry name" value="LysR_substrate"/>
    <property type="match status" value="1"/>
</dbReference>
<gene>
    <name evidence="6" type="ORF">GB928_007150</name>
</gene>
<accession>A0ABT8XB40</accession>
<dbReference type="PROSITE" id="PS50931">
    <property type="entry name" value="HTH_LYSR"/>
    <property type="match status" value="1"/>
</dbReference>
<keyword evidence="3" id="KW-0238">DNA-binding</keyword>
<dbReference type="PRINTS" id="PR00039">
    <property type="entry name" value="HTHLYSR"/>
</dbReference>
<evidence type="ECO:0000313" key="6">
    <source>
        <dbReference type="EMBL" id="MDO6120955.1"/>
    </source>
</evidence>
<feature type="domain" description="HTH lysR-type" evidence="5">
    <location>
        <begin position="14"/>
        <end position="71"/>
    </location>
</feature>
<keyword evidence="7" id="KW-1185">Reference proteome</keyword>
<dbReference type="InterPro" id="IPR000847">
    <property type="entry name" value="LysR_HTH_N"/>
</dbReference>
<dbReference type="Gene3D" id="3.40.190.10">
    <property type="entry name" value="Periplasmic binding protein-like II"/>
    <property type="match status" value="2"/>
</dbReference>
<dbReference type="Gene3D" id="1.10.10.10">
    <property type="entry name" value="Winged helix-like DNA-binding domain superfamily/Winged helix DNA-binding domain"/>
    <property type="match status" value="1"/>
</dbReference>